<name>A0A9D3V733_9ROSI</name>
<dbReference type="EMBL" id="JAIQCV010000008">
    <property type="protein sequence ID" value="KAH1073556.1"/>
    <property type="molecule type" value="Genomic_DNA"/>
</dbReference>
<dbReference type="AlphaFoldDB" id="A0A9D3V733"/>
<proteinExistence type="predicted"/>
<comment type="caution">
    <text evidence="1">The sequence shown here is derived from an EMBL/GenBank/DDBJ whole genome shotgun (WGS) entry which is preliminary data.</text>
</comment>
<evidence type="ECO:0000313" key="1">
    <source>
        <dbReference type="EMBL" id="KAH1073556.1"/>
    </source>
</evidence>
<keyword evidence="2" id="KW-1185">Reference proteome</keyword>
<dbReference type="Proteomes" id="UP000828251">
    <property type="component" value="Unassembled WGS sequence"/>
</dbReference>
<accession>A0A9D3V733</accession>
<evidence type="ECO:0000313" key="2">
    <source>
        <dbReference type="Proteomes" id="UP000828251"/>
    </source>
</evidence>
<sequence length="123" mass="13860">MDFANPDGVQTNSYHTTLLDIPSNSDANDAYSSLNQSRDHLYNSKTSKDLSVHEPALSTLTMYYFVPLGIRTACNNMVFRQCHNFTTREQEEQTPSSIEAHLSCTEAHLKTMETQVSTILDIL</sequence>
<reference evidence="1 2" key="1">
    <citation type="journal article" date="2021" name="Plant Biotechnol. J.">
        <title>Multi-omics assisted identification of the key and species-specific regulatory components of drought-tolerant mechanisms in Gossypium stocksii.</title>
        <authorList>
            <person name="Yu D."/>
            <person name="Ke L."/>
            <person name="Zhang D."/>
            <person name="Wu Y."/>
            <person name="Sun Y."/>
            <person name="Mei J."/>
            <person name="Sun J."/>
            <person name="Sun Y."/>
        </authorList>
    </citation>
    <scope>NUCLEOTIDE SEQUENCE [LARGE SCALE GENOMIC DNA]</scope>
    <source>
        <strain evidence="2">cv. E1</strain>
        <tissue evidence="1">Leaf</tissue>
    </source>
</reference>
<organism evidence="1 2">
    <name type="scientific">Gossypium stocksii</name>
    <dbReference type="NCBI Taxonomy" id="47602"/>
    <lineage>
        <taxon>Eukaryota</taxon>
        <taxon>Viridiplantae</taxon>
        <taxon>Streptophyta</taxon>
        <taxon>Embryophyta</taxon>
        <taxon>Tracheophyta</taxon>
        <taxon>Spermatophyta</taxon>
        <taxon>Magnoliopsida</taxon>
        <taxon>eudicotyledons</taxon>
        <taxon>Gunneridae</taxon>
        <taxon>Pentapetalae</taxon>
        <taxon>rosids</taxon>
        <taxon>malvids</taxon>
        <taxon>Malvales</taxon>
        <taxon>Malvaceae</taxon>
        <taxon>Malvoideae</taxon>
        <taxon>Gossypium</taxon>
    </lineage>
</organism>
<protein>
    <submittedName>
        <fullName evidence="1">Uncharacterized protein</fullName>
    </submittedName>
</protein>
<gene>
    <name evidence="1" type="ORF">J1N35_025884</name>
</gene>